<accession>A0AAV4UXD9</accession>
<dbReference type="AlphaFoldDB" id="A0AAV4UXD9"/>
<dbReference type="InterPro" id="IPR013783">
    <property type="entry name" value="Ig-like_fold"/>
</dbReference>
<feature type="repeat" description="Filamin" evidence="7">
    <location>
        <begin position="635"/>
        <end position="726"/>
    </location>
</feature>
<sequence length="855" mass="92265">MSLHCNTEEVAVDELDFGNLKMPSGKYDKPTVTDNHDGTVSFKYDPKELGTHELQIKYNNEPIQGSPYKFHVDSIGNSTITAYGPGLVQGVAGEPCNITISNKNNAIGKIDVSVIGTLKAEVTCHDNKDGTMSITYVPPSPGEYKVNIKAGNQHIKGSPFTTKVTAEGRKRSQLTIGHSSEVSLNVQEKEVKYLNASIVAPSGLEEPCFVKKRLDGSLAISFTPREEGEHIVNVKKLAKQHLPGSPFKINVLAKDIGNASKVKVTGNGLKEGKTHTDNQFVLHTSDAGFGGINFSVEGRSAAELKCDDKDGAIVCSYKPTEPGYYVVNVKFADHHIPGSPFTVKVTGSGSNIIRETIKKKIEQAPIVDIGQEASLIFRLPGTNAFDMAAKVTNPTSVTDDAVITDMEDCLYGVYFTPKEPGIHTISVRCKDIHIPGSPFQFTVGGSQSFGAHKVHAGGLGLERGGANEPCEFNLYTREAGPGILGISVEGKSRAEINIKDISPGIFAVVYKVSEPGEYRIGIKFNDEPIPDSPFKVYILPEVGEARKIELGHVPDAGLQVNKPIAFTIQMNGAKGLIDGKVVSPSGGEDDCFVSPIDEDSWALRFIPRENGIHQIHLRHNGTHIPQSPFRIVIGHDDADPAAVQASGNGIKECKSGVKTDFLINTCNAGAGQLAVTVEGPSKVSMDCTEVEDGYKVRYTPLAPGDYFVTVKYNGYHIVGSPFKVLCTGIAVAEPGSHEISSVVVETVVKQSKHKGDQLPRFRSTPAKITSKGPGLKKAITHKMNSFQINCQEAGNNILFVALYGPKGPCDEIHVKHTGRNIYNITYMVKDRGEHILIAKYGNDHIPGSPFKVDCT</sequence>
<feature type="repeat" description="Filamin" evidence="7">
    <location>
        <begin position="156"/>
        <end position="251"/>
    </location>
</feature>
<evidence type="ECO:0000256" key="1">
    <source>
        <dbReference type="ARBA" id="ARBA00004245"/>
    </source>
</evidence>
<organism evidence="8 9">
    <name type="scientific">Caerostris darwini</name>
    <dbReference type="NCBI Taxonomy" id="1538125"/>
    <lineage>
        <taxon>Eukaryota</taxon>
        <taxon>Metazoa</taxon>
        <taxon>Ecdysozoa</taxon>
        <taxon>Arthropoda</taxon>
        <taxon>Chelicerata</taxon>
        <taxon>Arachnida</taxon>
        <taxon>Araneae</taxon>
        <taxon>Araneomorphae</taxon>
        <taxon>Entelegynae</taxon>
        <taxon>Araneoidea</taxon>
        <taxon>Araneidae</taxon>
        <taxon>Caerostris</taxon>
    </lineage>
</organism>
<dbReference type="PANTHER" id="PTHR38537">
    <property type="entry name" value="JITTERBUG, ISOFORM N"/>
    <property type="match status" value="1"/>
</dbReference>
<keyword evidence="5" id="KW-0009">Actin-binding</keyword>
<evidence type="ECO:0000256" key="7">
    <source>
        <dbReference type="PROSITE-ProRule" id="PRU00087"/>
    </source>
</evidence>
<dbReference type="FunFam" id="2.60.40.10:FF:000096">
    <property type="entry name" value="filamin-C isoform X2"/>
    <property type="match status" value="1"/>
</dbReference>
<dbReference type="Proteomes" id="UP001054837">
    <property type="component" value="Unassembled WGS sequence"/>
</dbReference>
<dbReference type="SUPFAM" id="SSF81296">
    <property type="entry name" value="E set domains"/>
    <property type="match status" value="9"/>
</dbReference>
<dbReference type="Pfam" id="PF00630">
    <property type="entry name" value="Filamin"/>
    <property type="match status" value="9"/>
</dbReference>
<evidence type="ECO:0000256" key="3">
    <source>
        <dbReference type="ARBA" id="ARBA00022490"/>
    </source>
</evidence>
<evidence type="ECO:0000256" key="4">
    <source>
        <dbReference type="ARBA" id="ARBA00022737"/>
    </source>
</evidence>
<dbReference type="FunFam" id="2.60.40.10:FF:000092">
    <property type="entry name" value="Filamin-B isoform B"/>
    <property type="match status" value="1"/>
</dbReference>
<comment type="subcellular location">
    <subcellularLocation>
        <location evidence="1">Cytoplasm</location>
        <location evidence="1">Cytoskeleton</location>
    </subcellularLocation>
</comment>
<dbReference type="PROSITE" id="PS50194">
    <property type="entry name" value="FILAMIN_REPEAT"/>
    <property type="match status" value="9"/>
</dbReference>
<comment type="similarity">
    <text evidence="2">Belongs to the filamin family.</text>
</comment>
<gene>
    <name evidence="8" type="primary">cher</name>
    <name evidence="8" type="ORF">CDAR_596181</name>
</gene>
<feature type="repeat" description="Filamin" evidence="7">
    <location>
        <begin position="540"/>
        <end position="633"/>
    </location>
</feature>
<dbReference type="InterPro" id="IPR017868">
    <property type="entry name" value="Filamin/ABP280_repeat-like"/>
</dbReference>
<feature type="repeat" description="Filamin" evidence="7">
    <location>
        <begin position="23"/>
        <end position="72"/>
    </location>
</feature>
<evidence type="ECO:0000256" key="5">
    <source>
        <dbReference type="ARBA" id="ARBA00023203"/>
    </source>
</evidence>
<dbReference type="GO" id="GO:0051015">
    <property type="term" value="F:actin filament binding"/>
    <property type="evidence" value="ECO:0007669"/>
    <property type="project" value="InterPro"/>
</dbReference>
<dbReference type="EMBL" id="BPLQ01012105">
    <property type="protein sequence ID" value="GIY62561.1"/>
    <property type="molecule type" value="Genomic_DNA"/>
</dbReference>
<dbReference type="InterPro" id="IPR001298">
    <property type="entry name" value="Filamin/ABP280_rpt"/>
</dbReference>
<keyword evidence="3" id="KW-0963">Cytoplasm</keyword>
<keyword evidence="9" id="KW-1185">Reference proteome</keyword>
<feature type="repeat" description="Filamin" evidence="7">
    <location>
        <begin position="254"/>
        <end position="345"/>
    </location>
</feature>
<dbReference type="InterPro" id="IPR044801">
    <property type="entry name" value="Filamin"/>
</dbReference>
<dbReference type="SMART" id="SM00557">
    <property type="entry name" value="IG_FLMN"/>
    <property type="match status" value="9"/>
</dbReference>
<feature type="repeat" description="Filamin" evidence="7">
    <location>
        <begin position="343"/>
        <end position="443"/>
    </location>
</feature>
<evidence type="ECO:0000313" key="9">
    <source>
        <dbReference type="Proteomes" id="UP001054837"/>
    </source>
</evidence>
<comment type="caution">
    <text evidence="8">The sequence shown here is derived from an EMBL/GenBank/DDBJ whole genome shotgun (WGS) entry which is preliminary data.</text>
</comment>
<feature type="repeat" description="Filamin" evidence="7">
    <location>
        <begin position="446"/>
        <end position="538"/>
    </location>
</feature>
<keyword evidence="4" id="KW-0677">Repeat</keyword>
<evidence type="ECO:0000256" key="2">
    <source>
        <dbReference type="ARBA" id="ARBA00009238"/>
    </source>
</evidence>
<feature type="repeat" description="Filamin" evidence="7">
    <location>
        <begin position="72"/>
        <end position="164"/>
    </location>
</feature>
<proteinExistence type="inferred from homology"/>
<evidence type="ECO:0000313" key="8">
    <source>
        <dbReference type="EMBL" id="GIY62561.1"/>
    </source>
</evidence>
<protein>
    <submittedName>
        <fullName evidence="8">Filamin-A</fullName>
    </submittedName>
</protein>
<dbReference type="Gene3D" id="2.60.40.10">
    <property type="entry name" value="Immunoglobulins"/>
    <property type="match status" value="9"/>
</dbReference>
<dbReference type="GO" id="GO:0030036">
    <property type="term" value="P:actin cytoskeleton organization"/>
    <property type="evidence" value="ECO:0007669"/>
    <property type="project" value="InterPro"/>
</dbReference>
<dbReference type="InterPro" id="IPR014756">
    <property type="entry name" value="Ig_E-set"/>
</dbReference>
<name>A0AAV4UXD9_9ARAC</name>
<reference evidence="8 9" key="1">
    <citation type="submission" date="2021-06" db="EMBL/GenBank/DDBJ databases">
        <title>Caerostris darwini draft genome.</title>
        <authorList>
            <person name="Kono N."/>
            <person name="Arakawa K."/>
        </authorList>
    </citation>
    <scope>NUCLEOTIDE SEQUENCE [LARGE SCALE GENOMIC DNA]</scope>
</reference>
<feature type="repeat" description="Filamin" evidence="7">
    <location>
        <begin position="760"/>
        <end position="854"/>
    </location>
</feature>
<dbReference type="GO" id="GO:0005856">
    <property type="term" value="C:cytoskeleton"/>
    <property type="evidence" value="ECO:0007669"/>
    <property type="project" value="UniProtKB-SubCell"/>
</dbReference>
<dbReference type="PANTHER" id="PTHR38537:SF8">
    <property type="entry name" value="FILAMIN-A"/>
    <property type="match status" value="1"/>
</dbReference>
<keyword evidence="6" id="KW-0206">Cytoskeleton</keyword>
<evidence type="ECO:0000256" key="6">
    <source>
        <dbReference type="ARBA" id="ARBA00023212"/>
    </source>
</evidence>